<sequence length="259" mass="29251">MKVTDIDIHRVALEYDEDRAYELIHYHDMTQRTIYVVRTDSGLLGLGESASPESQDVLDQYIGSNPFDWVGDETSLGLGTAMYDLMGKAAGVPAYKLFGQKHRSWVPVAAWTVSTHPDRMARAVQAYAEQGHTWMKFHLSPFENVIDQTEAMQKVAPKGFRIHYDFTMHGTEDHMPALLDRLSEYEIAGCFEDPLPGEDIDGYIELRQRSRLPIVLHHFPTAATYEVFRRPADAYMLGHARIGDAARRAGLFAASDSPF</sequence>
<dbReference type="InterPro" id="IPR034593">
    <property type="entry name" value="DgoD-like"/>
</dbReference>
<protein>
    <recommendedName>
        <fullName evidence="1">Mandelate racemase/muconate lactonizing enzyme C-terminal domain-containing protein</fullName>
    </recommendedName>
</protein>
<dbReference type="InterPro" id="IPR029065">
    <property type="entry name" value="Enolase_C-like"/>
</dbReference>
<reference evidence="2" key="1">
    <citation type="submission" date="2018-05" db="EMBL/GenBank/DDBJ databases">
        <authorList>
            <person name="Lanie J.A."/>
            <person name="Ng W.-L."/>
            <person name="Kazmierczak K.M."/>
            <person name="Andrzejewski T.M."/>
            <person name="Davidsen T.M."/>
            <person name="Wayne K.J."/>
            <person name="Tettelin H."/>
            <person name="Glass J.I."/>
            <person name="Rusch D."/>
            <person name="Podicherti R."/>
            <person name="Tsui H.-C.T."/>
            <person name="Winkler M.E."/>
        </authorList>
    </citation>
    <scope>NUCLEOTIDE SEQUENCE</scope>
</reference>
<dbReference type="SMART" id="SM00922">
    <property type="entry name" value="MR_MLE"/>
    <property type="match status" value="1"/>
</dbReference>
<evidence type="ECO:0000313" key="2">
    <source>
        <dbReference type="EMBL" id="SVD70027.1"/>
    </source>
</evidence>
<gene>
    <name evidence="2" type="ORF">METZ01_LOCUS422881</name>
</gene>
<accession>A0A382XFS8</accession>
<organism evidence="2">
    <name type="scientific">marine metagenome</name>
    <dbReference type="NCBI Taxonomy" id="408172"/>
    <lineage>
        <taxon>unclassified sequences</taxon>
        <taxon>metagenomes</taxon>
        <taxon>ecological metagenomes</taxon>
    </lineage>
</organism>
<name>A0A382XFS8_9ZZZZ</name>
<dbReference type="InterPro" id="IPR036849">
    <property type="entry name" value="Enolase-like_C_sf"/>
</dbReference>
<dbReference type="SUPFAM" id="SSF51604">
    <property type="entry name" value="Enolase C-terminal domain-like"/>
    <property type="match status" value="1"/>
</dbReference>
<dbReference type="Gene3D" id="3.30.390.10">
    <property type="entry name" value="Enolase-like, N-terminal domain"/>
    <property type="match status" value="2"/>
</dbReference>
<dbReference type="Gene3D" id="3.20.20.120">
    <property type="entry name" value="Enolase-like C-terminal domain"/>
    <property type="match status" value="1"/>
</dbReference>
<proteinExistence type="predicted"/>
<dbReference type="PANTHER" id="PTHR48080">
    <property type="entry name" value="D-GALACTONATE DEHYDRATASE-RELATED"/>
    <property type="match status" value="1"/>
</dbReference>
<dbReference type="InterPro" id="IPR029017">
    <property type="entry name" value="Enolase-like_N"/>
</dbReference>
<dbReference type="AlphaFoldDB" id="A0A382XFS8"/>
<dbReference type="EMBL" id="UINC01167486">
    <property type="protein sequence ID" value="SVD70027.1"/>
    <property type="molecule type" value="Genomic_DNA"/>
</dbReference>
<dbReference type="SUPFAM" id="SSF54826">
    <property type="entry name" value="Enolase N-terminal domain-like"/>
    <property type="match status" value="1"/>
</dbReference>
<feature type="non-terminal residue" evidence="2">
    <location>
        <position position="259"/>
    </location>
</feature>
<dbReference type="Pfam" id="PF13378">
    <property type="entry name" value="MR_MLE_C"/>
    <property type="match status" value="1"/>
</dbReference>
<evidence type="ECO:0000259" key="1">
    <source>
        <dbReference type="SMART" id="SM00922"/>
    </source>
</evidence>
<dbReference type="InterPro" id="IPR013342">
    <property type="entry name" value="Mandelate_racemase_C"/>
</dbReference>
<feature type="domain" description="Mandelate racemase/muconate lactonizing enzyme C-terminal" evidence="1">
    <location>
        <begin position="117"/>
        <end position="213"/>
    </location>
</feature>